<accession>A0A9J6PD59</accession>
<organism evidence="11 12">
    <name type="scientific">Futiania mangrovi</name>
    <dbReference type="NCBI Taxonomy" id="2959716"/>
    <lineage>
        <taxon>Bacteria</taxon>
        <taxon>Pseudomonadati</taxon>
        <taxon>Pseudomonadota</taxon>
        <taxon>Alphaproteobacteria</taxon>
        <taxon>Futianiales</taxon>
        <taxon>Futianiaceae</taxon>
        <taxon>Futiania</taxon>
    </lineage>
</organism>
<evidence type="ECO:0000313" key="11">
    <source>
        <dbReference type="EMBL" id="MCP1336262.1"/>
    </source>
</evidence>
<keyword evidence="3" id="KW-1003">Cell membrane</keyword>
<dbReference type="PANTHER" id="PTHR35011">
    <property type="entry name" value="2,3-DIKETO-L-GULONATE TRAP TRANSPORTER SMALL PERMEASE PROTEIN YIAM"/>
    <property type="match status" value="1"/>
</dbReference>
<comment type="similarity">
    <text evidence="8 9">Belongs to the TRAP transporter small permease family.</text>
</comment>
<evidence type="ECO:0000256" key="6">
    <source>
        <dbReference type="ARBA" id="ARBA00022989"/>
    </source>
</evidence>
<evidence type="ECO:0000256" key="4">
    <source>
        <dbReference type="ARBA" id="ARBA00022519"/>
    </source>
</evidence>
<dbReference type="InterPro" id="IPR055348">
    <property type="entry name" value="DctQ"/>
</dbReference>
<comment type="caution">
    <text evidence="11">The sequence shown here is derived from an EMBL/GenBank/DDBJ whole genome shotgun (WGS) entry which is preliminary data.</text>
</comment>
<evidence type="ECO:0000256" key="9">
    <source>
        <dbReference type="RuleBase" id="RU369079"/>
    </source>
</evidence>
<name>A0A9J6PD59_9PROT</name>
<dbReference type="Pfam" id="PF04290">
    <property type="entry name" value="DctQ"/>
    <property type="match status" value="1"/>
</dbReference>
<reference evidence="11" key="1">
    <citation type="submission" date="2022-06" db="EMBL/GenBank/DDBJ databases">
        <title>Isolation and Genomics of Futiania mangrovii gen. nov., sp. nov., a Rare and Metabolically-versatile member in the Class Alphaproteobacteria.</title>
        <authorList>
            <person name="Liu L."/>
            <person name="Huang W.-C."/>
            <person name="Pan J."/>
            <person name="Li J."/>
            <person name="Huang Y."/>
            <person name="Du H."/>
            <person name="Liu Y."/>
            <person name="Li M."/>
        </authorList>
    </citation>
    <scope>NUCLEOTIDE SEQUENCE</scope>
    <source>
        <strain evidence="11">FT118</strain>
    </source>
</reference>
<evidence type="ECO:0000256" key="8">
    <source>
        <dbReference type="ARBA" id="ARBA00038436"/>
    </source>
</evidence>
<feature type="transmembrane region" description="Helical" evidence="9">
    <location>
        <begin position="67"/>
        <end position="89"/>
    </location>
</feature>
<sequence length="192" mass="20099">MGPADTHDGAASGRPAPGRPLAGPDLWLGRAERLLLGIARIALLILLGMVVVQVTARFAFNSPAGEIVAITEAYIMPLMVFLALAYVQTVDGHVRVIVLYRLASGRAKHALDAVIALLSMGFWALVAYTGWSEVLFAQSLGYEVSHEIRLPLATALIIVPVGAGALSLRLLLSAVQDVLALVTPARAGAASA</sequence>
<keyword evidence="6 9" id="KW-1133">Transmembrane helix</keyword>
<dbReference type="GO" id="GO:0015740">
    <property type="term" value="P:C4-dicarboxylate transport"/>
    <property type="evidence" value="ECO:0007669"/>
    <property type="project" value="TreeGrafter"/>
</dbReference>
<dbReference type="Proteomes" id="UP001055804">
    <property type="component" value="Unassembled WGS sequence"/>
</dbReference>
<dbReference type="AlphaFoldDB" id="A0A9J6PD59"/>
<evidence type="ECO:0000256" key="1">
    <source>
        <dbReference type="ARBA" id="ARBA00004429"/>
    </source>
</evidence>
<comment type="subunit">
    <text evidence="9">The complex comprises the extracytoplasmic solute receptor protein and the two transmembrane proteins.</text>
</comment>
<keyword evidence="12" id="KW-1185">Reference proteome</keyword>
<evidence type="ECO:0000256" key="2">
    <source>
        <dbReference type="ARBA" id="ARBA00022448"/>
    </source>
</evidence>
<dbReference type="PANTHER" id="PTHR35011:SF10">
    <property type="entry name" value="TRAP TRANSPORTER SMALL PERMEASE PROTEIN"/>
    <property type="match status" value="1"/>
</dbReference>
<dbReference type="InterPro" id="IPR007387">
    <property type="entry name" value="TRAP_DctQ"/>
</dbReference>
<proteinExistence type="inferred from homology"/>
<feature type="transmembrane region" description="Helical" evidence="9">
    <location>
        <begin position="151"/>
        <end position="172"/>
    </location>
</feature>
<keyword evidence="4 9" id="KW-0997">Cell inner membrane</keyword>
<comment type="function">
    <text evidence="9">Part of the tripartite ATP-independent periplasmic (TRAP) transport system.</text>
</comment>
<comment type="subcellular location">
    <subcellularLocation>
        <location evidence="1 9">Cell inner membrane</location>
        <topology evidence="1 9">Multi-pass membrane protein</topology>
    </subcellularLocation>
</comment>
<feature type="transmembrane region" description="Helical" evidence="9">
    <location>
        <begin position="34"/>
        <end position="55"/>
    </location>
</feature>
<feature type="transmembrane region" description="Helical" evidence="9">
    <location>
        <begin position="110"/>
        <end position="131"/>
    </location>
</feature>
<dbReference type="GO" id="GO:0005886">
    <property type="term" value="C:plasma membrane"/>
    <property type="evidence" value="ECO:0007669"/>
    <property type="project" value="UniProtKB-SubCell"/>
</dbReference>
<evidence type="ECO:0000259" key="10">
    <source>
        <dbReference type="Pfam" id="PF04290"/>
    </source>
</evidence>
<keyword evidence="5 9" id="KW-0812">Transmembrane</keyword>
<feature type="domain" description="Tripartite ATP-independent periplasmic transporters DctQ component" evidence="10">
    <location>
        <begin position="47"/>
        <end position="178"/>
    </location>
</feature>
<protein>
    <recommendedName>
        <fullName evidence="9">TRAP transporter small permease protein</fullName>
    </recommendedName>
</protein>
<dbReference type="RefSeq" id="WP_269332229.1">
    <property type="nucleotide sequence ID" value="NZ_JAMZFT010000002.1"/>
</dbReference>
<evidence type="ECO:0000256" key="5">
    <source>
        <dbReference type="ARBA" id="ARBA00022692"/>
    </source>
</evidence>
<keyword evidence="7 9" id="KW-0472">Membrane</keyword>
<dbReference type="GO" id="GO:0022857">
    <property type="term" value="F:transmembrane transporter activity"/>
    <property type="evidence" value="ECO:0007669"/>
    <property type="project" value="UniProtKB-UniRule"/>
</dbReference>
<evidence type="ECO:0000256" key="3">
    <source>
        <dbReference type="ARBA" id="ARBA00022475"/>
    </source>
</evidence>
<evidence type="ECO:0000313" key="12">
    <source>
        <dbReference type="Proteomes" id="UP001055804"/>
    </source>
</evidence>
<dbReference type="EMBL" id="JAMZFT010000002">
    <property type="protein sequence ID" value="MCP1336262.1"/>
    <property type="molecule type" value="Genomic_DNA"/>
</dbReference>
<evidence type="ECO:0000256" key="7">
    <source>
        <dbReference type="ARBA" id="ARBA00023136"/>
    </source>
</evidence>
<gene>
    <name evidence="11" type="ORF">NJQ99_07585</name>
</gene>
<keyword evidence="2 9" id="KW-0813">Transport</keyword>